<reference evidence="2 3" key="1">
    <citation type="submission" date="2023-07" db="EMBL/GenBank/DDBJ databases">
        <title>Genomic Encyclopedia of Type Strains, Phase IV (KMG-IV): sequencing the most valuable type-strain genomes for metagenomic binning, comparative biology and taxonomic classification.</title>
        <authorList>
            <person name="Goeker M."/>
        </authorList>
    </citation>
    <scope>NUCLEOTIDE SEQUENCE [LARGE SCALE GENOMIC DNA]</scope>
    <source>
        <strain evidence="2 3">DSM 22616</strain>
    </source>
</reference>
<evidence type="ECO:0000313" key="2">
    <source>
        <dbReference type="EMBL" id="MDQ0275248.1"/>
    </source>
</evidence>
<dbReference type="EMBL" id="JAUSTN010000006">
    <property type="protein sequence ID" value="MDQ0275248.1"/>
    <property type="molecule type" value="Genomic_DNA"/>
</dbReference>
<dbReference type="Proteomes" id="UP001236559">
    <property type="component" value="Unassembled WGS sequence"/>
</dbReference>
<gene>
    <name evidence="2" type="ORF">J2S72_001273</name>
</gene>
<comment type="caution">
    <text evidence="2">The sequence shown here is derived from an EMBL/GenBank/DDBJ whole genome shotgun (WGS) entry which is preliminary data.</text>
</comment>
<feature type="coiled-coil region" evidence="1">
    <location>
        <begin position="24"/>
        <end position="113"/>
    </location>
</feature>
<accession>A0ABU0AVE8</accession>
<protein>
    <submittedName>
        <fullName evidence="2">Uncharacterized protein</fullName>
    </submittedName>
</protein>
<evidence type="ECO:0000256" key="1">
    <source>
        <dbReference type="SAM" id="Coils"/>
    </source>
</evidence>
<organism evidence="2 3">
    <name type="scientific">Peptoniphilus koenoeneniae</name>
    <dbReference type="NCBI Taxonomy" id="507751"/>
    <lineage>
        <taxon>Bacteria</taxon>
        <taxon>Bacillati</taxon>
        <taxon>Bacillota</taxon>
        <taxon>Tissierellia</taxon>
        <taxon>Tissierellales</taxon>
        <taxon>Peptoniphilaceae</taxon>
        <taxon>Peptoniphilus</taxon>
    </lineage>
</organism>
<evidence type="ECO:0000313" key="3">
    <source>
        <dbReference type="Proteomes" id="UP001236559"/>
    </source>
</evidence>
<dbReference type="RefSeq" id="WP_307495198.1">
    <property type="nucleotide sequence ID" value="NZ_JAUSTN010000006.1"/>
</dbReference>
<name>A0ABU0AVE8_9FIRM</name>
<keyword evidence="1" id="KW-0175">Coiled coil</keyword>
<proteinExistence type="predicted"/>
<keyword evidence="3" id="KW-1185">Reference proteome</keyword>
<sequence>MKNKALLIFASLLLIFSVGLFYFSTNLNKNIENIKNENKDLAKKVEEKTFDRDHLQGEALISREDLENLKNEFKIKYGYEFDKGEKELVNEEVKNLENKNSKVTENIKNIIIKYKDFYIGNYFKDENLDLIIGNFLNMSNIETEQITKDLYEVSDINKFMNQNINEGTLGYLVKLNGDTKTLKLMYFAAIIVSRDFNDVVSTSDISNNYNALYERAIALKTIFKAMEDMGIKTGNLSSKNLNQFAYELKVQFDDFFMRKGVIETLKAGVEDEK</sequence>